<dbReference type="Proteomes" id="UP000605970">
    <property type="component" value="Unassembled WGS sequence"/>
</dbReference>
<dbReference type="AlphaFoldDB" id="A0A8S9ZG62"/>
<sequence length="116" mass="13698">MLPVFNKVFQRVLHVFKFSNINIGGKRCKVSDEIANKNLQILKNQIDNKMCLIKVTAESVKNVYEFNGKKLNEHHLNILKQVEDEEKQQQRENNSGLYDQFNINVKYFDLNEQPEE</sequence>
<keyword evidence="2" id="KW-1185">Reference proteome</keyword>
<name>A0A8S9ZG62_9BILA</name>
<dbReference type="EMBL" id="JABEBT010000106">
    <property type="protein sequence ID" value="KAF7632282.1"/>
    <property type="molecule type" value="Genomic_DNA"/>
</dbReference>
<proteinExistence type="predicted"/>
<accession>A0A8S9ZG62</accession>
<protein>
    <submittedName>
        <fullName evidence="1">Uncharacterized protein</fullName>
    </submittedName>
</protein>
<organism evidence="1 2">
    <name type="scientific">Meloidogyne graminicola</name>
    <dbReference type="NCBI Taxonomy" id="189291"/>
    <lineage>
        <taxon>Eukaryota</taxon>
        <taxon>Metazoa</taxon>
        <taxon>Ecdysozoa</taxon>
        <taxon>Nematoda</taxon>
        <taxon>Chromadorea</taxon>
        <taxon>Rhabditida</taxon>
        <taxon>Tylenchina</taxon>
        <taxon>Tylenchomorpha</taxon>
        <taxon>Tylenchoidea</taxon>
        <taxon>Meloidogynidae</taxon>
        <taxon>Meloidogyninae</taxon>
        <taxon>Meloidogyne</taxon>
    </lineage>
</organism>
<evidence type="ECO:0000313" key="1">
    <source>
        <dbReference type="EMBL" id="KAF7632282.1"/>
    </source>
</evidence>
<evidence type="ECO:0000313" key="2">
    <source>
        <dbReference type="Proteomes" id="UP000605970"/>
    </source>
</evidence>
<reference evidence="1" key="1">
    <citation type="journal article" date="2020" name="Ecol. Evol.">
        <title>Genome structure and content of the rice root-knot nematode (Meloidogyne graminicola).</title>
        <authorList>
            <person name="Phan N.T."/>
            <person name="Danchin E.G.J."/>
            <person name="Klopp C."/>
            <person name="Perfus-Barbeoch L."/>
            <person name="Kozlowski D.K."/>
            <person name="Koutsovoulos G.D."/>
            <person name="Lopez-Roques C."/>
            <person name="Bouchez O."/>
            <person name="Zahm M."/>
            <person name="Besnard G."/>
            <person name="Bellafiore S."/>
        </authorList>
    </citation>
    <scope>NUCLEOTIDE SEQUENCE</scope>
    <source>
        <strain evidence="1">VN-18</strain>
    </source>
</reference>
<comment type="caution">
    <text evidence="1">The sequence shown here is derived from an EMBL/GenBank/DDBJ whole genome shotgun (WGS) entry which is preliminary data.</text>
</comment>
<gene>
    <name evidence="1" type="ORF">Mgra_00008291</name>
</gene>